<organism evidence="2">
    <name type="scientific">Hexamita inflata</name>
    <dbReference type="NCBI Taxonomy" id="28002"/>
    <lineage>
        <taxon>Eukaryota</taxon>
        <taxon>Metamonada</taxon>
        <taxon>Diplomonadida</taxon>
        <taxon>Hexamitidae</taxon>
        <taxon>Hexamitinae</taxon>
        <taxon>Hexamita</taxon>
    </lineage>
</organism>
<accession>A0AA86Q717</accession>
<evidence type="ECO:0000256" key="1">
    <source>
        <dbReference type="SAM" id="Phobius"/>
    </source>
</evidence>
<dbReference type="Proteomes" id="UP001642409">
    <property type="component" value="Unassembled WGS sequence"/>
</dbReference>
<evidence type="ECO:0000313" key="4">
    <source>
        <dbReference type="Proteomes" id="UP001642409"/>
    </source>
</evidence>
<feature type="transmembrane region" description="Helical" evidence="1">
    <location>
        <begin position="135"/>
        <end position="160"/>
    </location>
</feature>
<keyword evidence="1" id="KW-0472">Membrane</keyword>
<evidence type="ECO:0000313" key="3">
    <source>
        <dbReference type="EMBL" id="CAL6101084.1"/>
    </source>
</evidence>
<keyword evidence="1" id="KW-1133">Transmembrane helix</keyword>
<evidence type="ECO:0000313" key="2">
    <source>
        <dbReference type="EMBL" id="CAI9951861.1"/>
    </source>
</evidence>
<comment type="caution">
    <text evidence="2">The sequence shown here is derived from an EMBL/GenBank/DDBJ whole genome shotgun (WGS) entry which is preliminary data.</text>
</comment>
<reference evidence="2" key="1">
    <citation type="submission" date="2023-06" db="EMBL/GenBank/DDBJ databases">
        <authorList>
            <person name="Kurt Z."/>
        </authorList>
    </citation>
    <scope>NUCLEOTIDE SEQUENCE</scope>
</reference>
<protein>
    <submittedName>
        <fullName evidence="3">Hypothetical_protein</fullName>
    </submittedName>
</protein>
<keyword evidence="1" id="KW-0812">Transmembrane</keyword>
<sequence length="267" mass="30278">MILIYQVLTCYSNANITINEAQLITIDFYNQQLPVSATCAQSTGPLIINIYISEFAYVGYQSQNSVQFSSQFQQIQLKEADMISLTSQTYNKTLNQLSSAKNVDIVYSDTLLFTSQVQKVTKPATPVPEDKKASVAIIVCIALFGIALPIALLIVLGIWIHQKHHKDATEAKFSSKLVNTVDNAFMQRHVIWDLHTDFPEQIIVIMKKAQAHLPRLHKTTQKKVLPLIEKMQSMNQKEQKQTIDNAIIKLRKRREVMLQSSKTEVCI</sequence>
<reference evidence="3 4" key="2">
    <citation type="submission" date="2024-07" db="EMBL/GenBank/DDBJ databases">
        <authorList>
            <person name="Akdeniz Z."/>
        </authorList>
    </citation>
    <scope>NUCLEOTIDE SEQUENCE [LARGE SCALE GENOMIC DNA]</scope>
</reference>
<dbReference type="EMBL" id="CAXDID020000538">
    <property type="protein sequence ID" value="CAL6101084.1"/>
    <property type="molecule type" value="Genomic_DNA"/>
</dbReference>
<keyword evidence="4" id="KW-1185">Reference proteome</keyword>
<gene>
    <name evidence="2" type="ORF">HINF_LOCUS39506</name>
    <name evidence="3" type="ORF">HINF_LOCUS70898</name>
</gene>
<dbReference type="EMBL" id="CATOUU010000826">
    <property type="protein sequence ID" value="CAI9951861.1"/>
    <property type="molecule type" value="Genomic_DNA"/>
</dbReference>
<proteinExistence type="predicted"/>
<dbReference type="AlphaFoldDB" id="A0AA86Q717"/>
<name>A0AA86Q717_9EUKA</name>